<gene>
    <name evidence="3" type="ORF">GOP47_0009102</name>
</gene>
<dbReference type="EMBL" id="JABFUD020000008">
    <property type="protein sequence ID" value="KAI5077037.1"/>
    <property type="molecule type" value="Genomic_DNA"/>
</dbReference>
<evidence type="ECO:0000259" key="2">
    <source>
        <dbReference type="Pfam" id="PF11160"/>
    </source>
</evidence>
<feature type="compositionally biased region" description="Acidic residues" evidence="1">
    <location>
        <begin position="226"/>
        <end position="240"/>
    </location>
</feature>
<reference evidence="3" key="1">
    <citation type="submission" date="2021-01" db="EMBL/GenBank/DDBJ databases">
        <title>Adiantum capillus-veneris genome.</title>
        <authorList>
            <person name="Fang Y."/>
            <person name="Liao Q."/>
        </authorList>
    </citation>
    <scope>NUCLEOTIDE SEQUENCE</scope>
    <source>
        <strain evidence="3">H3</strain>
        <tissue evidence="3">Leaf</tissue>
    </source>
</reference>
<name>A0A9D4V120_ADICA</name>
<feature type="region of interest" description="Disordered" evidence="1">
    <location>
        <begin position="35"/>
        <end position="270"/>
    </location>
</feature>
<feature type="compositionally biased region" description="Basic and acidic residues" evidence="1">
    <location>
        <begin position="133"/>
        <end position="143"/>
    </location>
</feature>
<dbReference type="Proteomes" id="UP000886520">
    <property type="component" value="Chromosome 8"/>
</dbReference>
<proteinExistence type="predicted"/>
<dbReference type="InterPro" id="IPR021331">
    <property type="entry name" value="Hva1_TUDOR"/>
</dbReference>
<feature type="compositionally biased region" description="Acidic residues" evidence="1">
    <location>
        <begin position="144"/>
        <end position="155"/>
    </location>
</feature>
<evidence type="ECO:0000313" key="4">
    <source>
        <dbReference type="Proteomes" id="UP000886520"/>
    </source>
</evidence>
<organism evidence="3 4">
    <name type="scientific">Adiantum capillus-veneris</name>
    <name type="common">Maidenhair fern</name>
    <dbReference type="NCBI Taxonomy" id="13818"/>
    <lineage>
        <taxon>Eukaryota</taxon>
        <taxon>Viridiplantae</taxon>
        <taxon>Streptophyta</taxon>
        <taxon>Embryophyta</taxon>
        <taxon>Tracheophyta</taxon>
        <taxon>Polypodiopsida</taxon>
        <taxon>Polypodiidae</taxon>
        <taxon>Polypodiales</taxon>
        <taxon>Pteridineae</taxon>
        <taxon>Pteridaceae</taxon>
        <taxon>Vittarioideae</taxon>
        <taxon>Adiantum</taxon>
    </lineage>
</organism>
<feature type="compositionally biased region" description="Acidic residues" evidence="1">
    <location>
        <begin position="164"/>
        <end position="183"/>
    </location>
</feature>
<feature type="compositionally biased region" description="Basic and acidic residues" evidence="1">
    <location>
        <begin position="241"/>
        <end position="254"/>
    </location>
</feature>
<feature type="region of interest" description="Disordered" evidence="1">
    <location>
        <begin position="1"/>
        <end position="22"/>
    </location>
</feature>
<dbReference type="OrthoDB" id="10052172at2759"/>
<evidence type="ECO:0000313" key="3">
    <source>
        <dbReference type="EMBL" id="KAI5077037.1"/>
    </source>
</evidence>
<feature type="compositionally biased region" description="Basic and acidic residues" evidence="1">
    <location>
        <begin position="45"/>
        <end position="117"/>
    </location>
</feature>
<sequence length="270" mass="29571">MAQAQRELQPGEQVSWSYGVGQAKGQVVEKITENKKIGSRVFKASPDDPKYLVKSDTSGKEAVKKPETLNKIEADKGHDGKPEAAGTKEKRTQLKARSSREERKEAEREESSKKVQDTGKGSVRASAKAAQNKIKDVSGRDDTLLEDTGEQEDETYEPKKDELEAQDEEEAIADLPTDEEALAEAEKEVAEEGRQAVDAANLGDDEEEEGDHTYDPAKDKDVGADTAEDEEVIDTLPPDEELIKQTEKENKEAVVEGVAASEGQQSTEKV</sequence>
<protein>
    <recommendedName>
        <fullName evidence="2">Hypervirulence associated protein TUDOR domain-containing protein</fullName>
    </recommendedName>
</protein>
<feature type="domain" description="Hypervirulence associated protein TUDOR" evidence="2">
    <location>
        <begin position="11"/>
        <end position="69"/>
    </location>
</feature>
<feature type="compositionally biased region" description="Basic and acidic residues" evidence="1">
    <location>
        <begin position="211"/>
        <end position="223"/>
    </location>
</feature>
<evidence type="ECO:0000256" key="1">
    <source>
        <dbReference type="SAM" id="MobiDB-lite"/>
    </source>
</evidence>
<feature type="compositionally biased region" description="Basic and acidic residues" evidence="1">
    <location>
        <begin position="184"/>
        <end position="195"/>
    </location>
</feature>
<comment type="caution">
    <text evidence="3">The sequence shown here is derived from an EMBL/GenBank/DDBJ whole genome shotgun (WGS) entry which is preliminary data.</text>
</comment>
<dbReference type="AlphaFoldDB" id="A0A9D4V120"/>
<dbReference type="Gene3D" id="2.30.30.1060">
    <property type="match status" value="1"/>
</dbReference>
<accession>A0A9D4V120</accession>
<dbReference type="Pfam" id="PF11160">
    <property type="entry name" value="Hva1_TUDOR"/>
    <property type="match status" value="1"/>
</dbReference>
<keyword evidence="4" id="KW-1185">Reference proteome</keyword>